<protein>
    <submittedName>
        <fullName evidence="8">Translation initiation factor eIF-3 subunit 10</fullName>
    </submittedName>
</protein>
<dbReference type="InterPro" id="IPR027512">
    <property type="entry name" value="EIF3A"/>
</dbReference>
<sequence>MQGFQKPENALKRAGELRAIGKNDEALQVLHSAIGHRFFRVQGWDIVQERIMLQYVSLCVEQRKLRLARDGLHQYRIVAQHANVVSLGKVIVELRDQAENQLKVLKEQLSPENGIAETLDKVESNVTPFSEDGYSVESPEELMASTLQVEVRDSSTRSLYEAYRFSWETYRMILDIMRATPKLEKVYHETAHKALNFCLENKRTTEFKRLCEVVRGHYSFLLKMKQKPEIESLLRPELHLETRINQLIVASEIGLWREAFNTAEDLYSLGIRDYIMKVFQTPSDYILKQREKLLKWLAIFYEKLTMVFWVSNLDLFHALAWLRYVVHIRTFKKSVSAEDMEKFASKAVLAVLSVTLFQENSDDNDYNGDSMSNYQVRRRMASLLGHTNIPTRESLKQGLIIKGIYKYSTPKVKELYELVEGSTTPLKLCSKSIPLLEFVSSDPYIAQYLPKLKEIIFHKLLLQLSKVYFTIKIDYFTSQICPKEFYEWHQAETVLIDLAYRGLLPIRLDYTNRIIQMKNNELQSRSGWYELARCMLKCMGKIGTANTGGMSAGIFAEAVNVEACKAAIPQLRQEHLDRMKMIERRRLEHQEQLMRDEEARCRQEIEEKLAEERIETIRREEALKQFELQRKIEEKVKLKSETAKQMLDEIKKLGAGQSSKIYIKGKQLEDINVQDVLDGLVDYDDLEKAREAQRIRDRQEKYRQRRAEAKKMDHLIRAVREKEMELIEEYKSKVLERDKMLLAEAQARREEKYANESAALEEEKRCLALAQDVKKLWVSRKLEEMRPIVEQKRAEQLKRLIGEIKAAKIARSRLRYLEHQKEMEMEAKRIHQEMDGVGEDAASRFNIFDVDSSRAKESPIFYRSDPSFQEAIFSKSSSNKTSSKHGSSKTASKTQSDHDIEKPERADVKGETKDTRAKEQVKRTLWRPNIAKRQSKNVDEDDDWRRK</sequence>
<dbReference type="GO" id="GO:0043614">
    <property type="term" value="C:multi-eIF complex"/>
    <property type="evidence" value="ECO:0007669"/>
    <property type="project" value="TreeGrafter"/>
</dbReference>
<proteinExistence type="predicted"/>
<accession>I7J5X3</accession>
<evidence type="ECO:0000256" key="4">
    <source>
        <dbReference type="ARBA" id="ARBA00022917"/>
    </source>
</evidence>
<dbReference type="Gene3D" id="4.10.860.10">
    <property type="entry name" value="UVR domain"/>
    <property type="match status" value="1"/>
</dbReference>
<keyword evidence="2 8" id="KW-0396">Initiation factor</keyword>
<dbReference type="RefSeq" id="XP_012647901.1">
    <property type="nucleotide sequence ID" value="XM_012792447.1"/>
</dbReference>
<keyword evidence="3" id="KW-0694">RNA-binding</keyword>
<evidence type="ECO:0000256" key="1">
    <source>
        <dbReference type="ARBA" id="ARBA00022490"/>
    </source>
</evidence>
<keyword evidence="5" id="KW-0175">Coiled coil</keyword>
<dbReference type="GO" id="GO:0003743">
    <property type="term" value="F:translation initiation factor activity"/>
    <property type="evidence" value="ECO:0007669"/>
    <property type="project" value="UniProtKB-KW"/>
</dbReference>
<dbReference type="GO" id="GO:0002188">
    <property type="term" value="P:translation reinitiation"/>
    <property type="evidence" value="ECO:0007669"/>
    <property type="project" value="TreeGrafter"/>
</dbReference>
<organism evidence="8 9">
    <name type="scientific">Babesia microti (strain RI)</name>
    <dbReference type="NCBI Taxonomy" id="1133968"/>
    <lineage>
        <taxon>Eukaryota</taxon>
        <taxon>Sar</taxon>
        <taxon>Alveolata</taxon>
        <taxon>Apicomplexa</taxon>
        <taxon>Aconoidasida</taxon>
        <taxon>Piroplasmida</taxon>
        <taxon>Babesiidae</taxon>
        <taxon>Babesia</taxon>
    </lineage>
</organism>
<dbReference type="Gene3D" id="1.25.40.860">
    <property type="match status" value="2"/>
</dbReference>
<evidence type="ECO:0000256" key="6">
    <source>
        <dbReference type="SAM" id="MobiDB-lite"/>
    </source>
</evidence>
<dbReference type="GO" id="GO:0071541">
    <property type="term" value="C:eukaryotic translation initiation factor 3 complex, eIF3m"/>
    <property type="evidence" value="ECO:0007669"/>
    <property type="project" value="TreeGrafter"/>
</dbReference>
<feature type="coiled-coil region" evidence="5">
    <location>
        <begin position="572"/>
        <end position="607"/>
    </location>
</feature>
<evidence type="ECO:0000259" key="7">
    <source>
        <dbReference type="PROSITE" id="PS50250"/>
    </source>
</evidence>
<evidence type="ECO:0000313" key="9">
    <source>
        <dbReference type="Proteomes" id="UP000002899"/>
    </source>
</evidence>
<feature type="compositionally biased region" description="Basic and acidic residues" evidence="6">
    <location>
        <begin position="895"/>
        <end position="922"/>
    </location>
</feature>
<keyword evidence="1" id="KW-0963">Cytoplasm</keyword>
<dbReference type="Proteomes" id="UP000002899">
    <property type="component" value="Chromosome II"/>
</dbReference>
<reference evidence="8 9" key="1">
    <citation type="journal article" date="2012" name="Nucleic Acids Res.">
        <title>Sequencing of the smallest Apicomplexan genome from the human pathogen Babesia microti.</title>
        <authorList>
            <person name="Cornillot E."/>
            <person name="Hadj-Kaddour K."/>
            <person name="Dassouli A."/>
            <person name="Noel B."/>
            <person name="Ranwez V."/>
            <person name="Vacherie B."/>
            <person name="Augagneur Y."/>
            <person name="Bres V."/>
            <person name="Duclos A."/>
            <person name="Randazzo S."/>
            <person name="Carcy B."/>
            <person name="Debierre-Grockiego F."/>
            <person name="Delbecq S."/>
            <person name="Moubri-Menage K."/>
            <person name="Shams-Eldin H."/>
            <person name="Usmani-Brown S."/>
            <person name="Bringaud F."/>
            <person name="Wincker P."/>
            <person name="Vivares C.P."/>
            <person name="Schwarz R.T."/>
            <person name="Schetters T.P."/>
            <person name="Krause P.J."/>
            <person name="Gorenflot A."/>
            <person name="Berry V."/>
            <person name="Barbe V."/>
            <person name="Ben Mamoun C."/>
        </authorList>
    </citation>
    <scope>NUCLEOTIDE SEQUENCE [LARGE SCALE GENOMIC DNA]</scope>
    <source>
        <strain evidence="8 9">RI</strain>
    </source>
</reference>
<reference evidence="8 9" key="3">
    <citation type="journal article" date="2016" name="Sci. Rep.">
        <title>Genome-wide diversity and gene expression profiling of Babesia microti isolates identify polymorphic genes that mediate host-pathogen interactions.</title>
        <authorList>
            <person name="Silva J.C."/>
            <person name="Cornillot E."/>
            <person name="McCracken C."/>
            <person name="Usmani-Brown S."/>
            <person name="Dwivedi A."/>
            <person name="Ifeonu O.O."/>
            <person name="Crabtree J."/>
            <person name="Gotia H.T."/>
            <person name="Virji A.Z."/>
            <person name="Reynes C."/>
            <person name="Colinge J."/>
            <person name="Kumar V."/>
            <person name="Lawres L."/>
            <person name="Pazzi J.E."/>
            <person name="Pablo J.V."/>
            <person name="Hung C."/>
            <person name="Brancato J."/>
            <person name="Kumari P."/>
            <person name="Orvis J."/>
            <person name="Tretina K."/>
            <person name="Chibucos M."/>
            <person name="Ott S."/>
            <person name="Sadzewicz L."/>
            <person name="Sengamalay N."/>
            <person name="Shetty A.C."/>
            <person name="Su Q."/>
            <person name="Tallon L."/>
            <person name="Fraser C.M."/>
            <person name="Frutos R."/>
            <person name="Molina D.M."/>
            <person name="Krause P.J."/>
            <person name="Ben Mamoun C."/>
        </authorList>
    </citation>
    <scope>NUCLEOTIDE SEQUENCE [LARGE SCALE GENOMIC DNA]</scope>
    <source>
        <strain evidence="8 9">RI</strain>
    </source>
</reference>
<dbReference type="EMBL" id="FO082872">
    <property type="protein sequence ID" value="CCF73292.1"/>
    <property type="molecule type" value="Genomic_DNA"/>
</dbReference>
<feature type="domain" description="PCI" evidence="7">
    <location>
        <begin position="316"/>
        <end position="522"/>
    </location>
</feature>
<dbReference type="Pfam" id="PF01399">
    <property type="entry name" value="PCI"/>
    <property type="match status" value="1"/>
</dbReference>
<dbReference type="GO" id="GO:0071540">
    <property type="term" value="C:eukaryotic translation initiation factor 3 complex, eIF3e"/>
    <property type="evidence" value="ECO:0007669"/>
    <property type="project" value="TreeGrafter"/>
</dbReference>
<dbReference type="VEuPathDB" id="PiroplasmaDB:BMR1_02g00630"/>
<gene>
    <name evidence="8" type="ORF">BMR1_02g00630</name>
</gene>
<reference evidence="8 9" key="2">
    <citation type="journal article" date="2013" name="PLoS ONE">
        <title>Whole genome mapping and re-organization of the nuclear and mitochondrial genomes of Babesia microti isolates.</title>
        <authorList>
            <person name="Cornillot E."/>
            <person name="Dassouli A."/>
            <person name="Garg A."/>
            <person name="Pachikara N."/>
            <person name="Randazzo S."/>
            <person name="Depoix D."/>
            <person name="Carcy B."/>
            <person name="Delbecq S."/>
            <person name="Frutos R."/>
            <person name="Silva J.C."/>
            <person name="Sutton R."/>
            <person name="Krause P.J."/>
            <person name="Mamoun C.B."/>
        </authorList>
    </citation>
    <scope>NUCLEOTIDE SEQUENCE [LARGE SCALE GENOMIC DNA]</scope>
    <source>
        <strain evidence="8 9">RI</strain>
    </source>
</reference>
<keyword evidence="9" id="KW-1185">Reference proteome</keyword>
<dbReference type="OrthoDB" id="1938156at2759"/>
<dbReference type="KEGG" id="bmic:BMR1_02g00630"/>
<dbReference type="InterPro" id="IPR000717">
    <property type="entry name" value="PCI_dom"/>
</dbReference>
<evidence type="ECO:0000313" key="8">
    <source>
        <dbReference type="EMBL" id="CCF73292.1"/>
    </source>
</evidence>
<feature type="region of interest" description="Disordered" evidence="6">
    <location>
        <begin position="874"/>
        <end position="947"/>
    </location>
</feature>
<dbReference type="PANTHER" id="PTHR14005">
    <property type="entry name" value="EUKARYOTIC TRANSLATION INITIATION FACTOR 3, THETA SUBUNIT"/>
    <property type="match status" value="1"/>
</dbReference>
<dbReference type="Pfam" id="PF22591">
    <property type="entry name" value="eIF3a_PCI_TPR-like"/>
    <property type="match status" value="1"/>
</dbReference>
<name>I7J5X3_BABMR</name>
<dbReference type="PANTHER" id="PTHR14005:SF0">
    <property type="entry name" value="EUKARYOTIC TRANSLATION INITIATION FACTOR 3 SUBUNIT A"/>
    <property type="match status" value="1"/>
</dbReference>
<evidence type="ECO:0000256" key="2">
    <source>
        <dbReference type="ARBA" id="ARBA00022540"/>
    </source>
</evidence>
<keyword evidence="4" id="KW-0648">Protein biosynthesis</keyword>
<evidence type="ECO:0000256" key="3">
    <source>
        <dbReference type="ARBA" id="ARBA00022884"/>
    </source>
</evidence>
<dbReference type="PROSITE" id="PS50250">
    <property type="entry name" value="PCI"/>
    <property type="match status" value="1"/>
</dbReference>
<dbReference type="GO" id="GO:0001732">
    <property type="term" value="P:formation of cytoplasmic translation initiation complex"/>
    <property type="evidence" value="ECO:0007669"/>
    <property type="project" value="TreeGrafter"/>
</dbReference>
<dbReference type="AlphaFoldDB" id="I7J5X3"/>
<evidence type="ECO:0000256" key="5">
    <source>
        <dbReference type="SAM" id="Coils"/>
    </source>
</evidence>
<dbReference type="InterPro" id="IPR054711">
    <property type="entry name" value="eIF3a_PCI_TPR-like"/>
</dbReference>
<dbReference type="GeneID" id="24423916"/>
<dbReference type="OMA" id="EHITNKR"/>
<dbReference type="GO" id="GO:0003729">
    <property type="term" value="F:mRNA binding"/>
    <property type="evidence" value="ECO:0007669"/>
    <property type="project" value="TreeGrafter"/>
</dbReference>